<keyword evidence="2" id="KW-1185">Reference proteome</keyword>
<proteinExistence type="predicted"/>
<accession>K3VX41</accession>
<sequence length="147" mass="16865">MNDLSPQLMRMCRIGIKCPDRSELRFEDRDWLSFDKSGQSRSSCSLVMTQKTGTCAIKKQNKVRVCRAAQFKSRESKVGVVVMTTDFTNIARPTQVKQQSSVIISSIPAMETDQERSSSRLNLRYLSQAVRDVKVTCYKVHRGQYQY</sequence>
<dbReference type="RefSeq" id="XP_009262971.1">
    <property type="nucleotide sequence ID" value="XM_009264696.1"/>
</dbReference>
<comment type="caution">
    <text evidence="1">The sequence shown here is derived from an EMBL/GenBank/DDBJ whole genome shotgun (WGS) entry which is preliminary data.</text>
</comment>
<reference evidence="1 2" key="1">
    <citation type="journal article" date="2012" name="PLoS Pathog.">
        <title>Comparative pathogenomics reveals horizontally acquired novel virulence genes in fungi infecting cereal hosts.</title>
        <authorList>
            <person name="Gardiner D.M."/>
            <person name="McDonald M.C."/>
            <person name="Covarelli L."/>
            <person name="Solomon P.S."/>
            <person name="Rusu A.G."/>
            <person name="Marshall M."/>
            <person name="Kazan K."/>
            <person name="Chakraborty S."/>
            <person name="McDonald B.A."/>
            <person name="Manners J.M."/>
        </authorList>
    </citation>
    <scope>NUCLEOTIDE SEQUENCE [LARGE SCALE GENOMIC DNA]</scope>
    <source>
        <strain evidence="1 2">CS3096</strain>
    </source>
</reference>
<evidence type="ECO:0000313" key="2">
    <source>
        <dbReference type="Proteomes" id="UP000007978"/>
    </source>
</evidence>
<evidence type="ECO:0000313" key="1">
    <source>
        <dbReference type="EMBL" id="EKJ68240.1"/>
    </source>
</evidence>
<gene>
    <name evidence="1" type="ORF">FPSE_11579</name>
</gene>
<organism evidence="1 2">
    <name type="scientific">Fusarium pseudograminearum (strain CS3096)</name>
    <name type="common">Wheat and barley crown-rot fungus</name>
    <dbReference type="NCBI Taxonomy" id="1028729"/>
    <lineage>
        <taxon>Eukaryota</taxon>
        <taxon>Fungi</taxon>
        <taxon>Dikarya</taxon>
        <taxon>Ascomycota</taxon>
        <taxon>Pezizomycotina</taxon>
        <taxon>Sordariomycetes</taxon>
        <taxon>Hypocreomycetidae</taxon>
        <taxon>Hypocreales</taxon>
        <taxon>Nectriaceae</taxon>
        <taxon>Fusarium</taxon>
    </lineage>
</organism>
<protein>
    <submittedName>
        <fullName evidence="1">Uncharacterized protein</fullName>
    </submittedName>
</protein>
<dbReference type="HOGENOM" id="CLU_1768173_0_0_1"/>
<dbReference type="AlphaFoldDB" id="K3VX41"/>
<name>K3VX41_FUSPC</name>
<dbReference type="Proteomes" id="UP000007978">
    <property type="component" value="Chromosome 2"/>
</dbReference>
<dbReference type="EMBL" id="AFNW01000608">
    <property type="protein sequence ID" value="EKJ68240.1"/>
    <property type="molecule type" value="Genomic_DNA"/>
</dbReference>
<dbReference type="GeneID" id="20370196"/>
<dbReference type="KEGG" id="fpu:FPSE_11579"/>